<name>A0ABM7RIR3_9BACT</name>
<proteinExistence type="predicted"/>
<keyword evidence="3" id="KW-1185">Reference proteome</keyword>
<evidence type="ECO:0000313" key="2">
    <source>
        <dbReference type="EMBL" id="BCX49645.1"/>
    </source>
</evidence>
<dbReference type="EMBL" id="AP024702">
    <property type="protein sequence ID" value="BCX49645.1"/>
    <property type="molecule type" value="Genomic_DNA"/>
</dbReference>
<evidence type="ECO:0000313" key="3">
    <source>
        <dbReference type="Proteomes" id="UP001374893"/>
    </source>
</evidence>
<protein>
    <submittedName>
        <fullName evidence="2">Uncharacterized protein</fullName>
    </submittedName>
</protein>
<dbReference type="RefSeq" id="WP_338686330.1">
    <property type="nucleotide sequence ID" value="NZ_AP024702.1"/>
</dbReference>
<sequence>MNRTLIPMVSGAFKGLLPVLLGMLSAQACQICLPMPTESLADRVLSAEHLMLAREHPERPYHLQSVGTLKGDLAQVPPADVFLDSSTRRKLSNHPEMSLLCGWFGQEQGWRRIATHDDTLAPVVATILDRAEEWKADPDARTAYFANFLGNDDSELSDLAHLEVARASYSKLLAYADRIPREQLHEKLKNLRRMKWHALYILFLGKSDDPRDHEFIRKGVTDSARYGLATRTAAFATALIEIDGPAAIDRLTELYLGESERRPEELAALHATLMTHGNEGTPELRDALVAAYGKLLARAPSLAPDLADDLTRWQRYDHAEAFSALLAETTPDLTATARIRNHLRASASVSKPSSTIEPGNTTTVLAVAGGLLLIPLLLAFNGRSKQPQAA</sequence>
<keyword evidence="1" id="KW-1133">Transmembrane helix</keyword>
<dbReference type="PROSITE" id="PS51257">
    <property type="entry name" value="PROKAR_LIPOPROTEIN"/>
    <property type="match status" value="1"/>
</dbReference>
<gene>
    <name evidence="2" type="ORF">HAHE_35530</name>
</gene>
<reference evidence="2 3" key="1">
    <citation type="submission" date="2021-06" db="EMBL/GenBank/DDBJ databases">
        <title>Complete genome of Haloferula helveola possessing various polysaccharide degrading enzymes.</title>
        <authorList>
            <person name="Takami H."/>
            <person name="Huang C."/>
            <person name="Hamasaki K."/>
        </authorList>
    </citation>
    <scope>NUCLEOTIDE SEQUENCE [LARGE SCALE GENOMIC DNA]</scope>
    <source>
        <strain evidence="2 3">CN-1</strain>
    </source>
</reference>
<dbReference type="Proteomes" id="UP001374893">
    <property type="component" value="Chromosome"/>
</dbReference>
<organism evidence="2 3">
    <name type="scientific">Haloferula helveola</name>
    <dbReference type="NCBI Taxonomy" id="490095"/>
    <lineage>
        <taxon>Bacteria</taxon>
        <taxon>Pseudomonadati</taxon>
        <taxon>Verrucomicrobiota</taxon>
        <taxon>Verrucomicrobiia</taxon>
        <taxon>Verrucomicrobiales</taxon>
        <taxon>Verrucomicrobiaceae</taxon>
        <taxon>Haloferula</taxon>
    </lineage>
</organism>
<evidence type="ECO:0000256" key="1">
    <source>
        <dbReference type="SAM" id="Phobius"/>
    </source>
</evidence>
<accession>A0ABM7RIR3</accession>
<feature type="transmembrane region" description="Helical" evidence="1">
    <location>
        <begin position="362"/>
        <end position="380"/>
    </location>
</feature>
<keyword evidence="1" id="KW-0812">Transmembrane</keyword>
<keyword evidence="1" id="KW-0472">Membrane</keyword>